<evidence type="ECO:0008006" key="6">
    <source>
        <dbReference type="Google" id="ProtNLM"/>
    </source>
</evidence>
<accession>A0A0E0LC08</accession>
<evidence type="ECO:0000313" key="4">
    <source>
        <dbReference type="EnsemblPlants" id="OPUNC06G14820.1"/>
    </source>
</evidence>
<feature type="repeat" description="PPR" evidence="3">
    <location>
        <begin position="384"/>
        <end position="418"/>
    </location>
</feature>
<dbReference type="Proteomes" id="UP000026962">
    <property type="component" value="Chromosome 6"/>
</dbReference>
<dbReference type="EnsemblPlants" id="OPUNC06G14820.1">
    <property type="protein sequence ID" value="OPUNC06G14820.1"/>
    <property type="gene ID" value="OPUNC06G14820"/>
</dbReference>
<dbReference type="PANTHER" id="PTHR47926:SF420">
    <property type="entry name" value="REPEAT-CONTAINING PROTEIN, PUTATIVE-RELATED"/>
    <property type="match status" value="1"/>
</dbReference>
<reference evidence="4" key="1">
    <citation type="submission" date="2015-04" db="UniProtKB">
        <authorList>
            <consortium name="EnsemblPlants"/>
        </authorList>
    </citation>
    <scope>IDENTIFICATION</scope>
</reference>
<dbReference type="SUPFAM" id="SSF48452">
    <property type="entry name" value="TPR-like"/>
    <property type="match status" value="1"/>
</dbReference>
<dbReference type="FunFam" id="1.25.40.10:FF:000031">
    <property type="entry name" value="Pentatricopeptide repeat-containing protein mitochondrial"/>
    <property type="match status" value="1"/>
</dbReference>
<protein>
    <recommendedName>
        <fullName evidence="6">DYW domain-containing protein</fullName>
    </recommendedName>
</protein>
<dbReference type="PROSITE" id="PS51375">
    <property type="entry name" value="PPR"/>
    <property type="match status" value="6"/>
</dbReference>
<dbReference type="NCBIfam" id="TIGR00756">
    <property type="entry name" value="PPR"/>
    <property type="match status" value="5"/>
</dbReference>
<dbReference type="FunFam" id="1.25.40.10:FF:000366">
    <property type="entry name" value="Pentatricopeptide (PPR) repeat-containing protein"/>
    <property type="match status" value="1"/>
</dbReference>
<feature type="repeat" description="PPR" evidence="3">
    <location>
        <begin position="111"/>
        <end position="145"/>
    </location>
</feature>
<dbReference type="InterPro" id="IPR046848">
    <property type="entry name" value="E_motif"/>
</dbReference>
<dbReference type="Pfam" id="PF01535">
    <property type="entry name" value="PPR"/>
    <property type="match status" value="6"/>
</dbReference>
<feature type="repeat" description="PPR" evidence="3">
    <location>
        <begin position="314"/>
        <end position="348"/>
    </location>
</feature>
<dbReference type="Gramene" id="OPUNC06G14820.1">
    <property type="protein sequence ID" value="OPUNC06G14820.1"/>
    <property type="gene ID" value="OPUNC06G14820"/>
</dbReference>
<evidence type="ECO:0000256" key="3">
    <source>
        <dbReference type="PROSITE-ProRule" id="PRU00708"/>
    </source>
</evidence>
<name>A0A0E0LC08_ORYPU</name>
<feature type="repeat" description="PPR" evidence="3">
    <location>
        <begin position="212"/>
        <end position="246"/>
    </location>
</feature>
<dbReference type="InterPro" id="IPR046960">
    <property type="entry name" value="PPR_At4g14850-like_plant"/>
</dbReference>
<dbReference type="OMA" id="QQGFEME"/>
<dbReference type="GO" id="GO:0009451">
    <property type="term" value="P:RNA modification"/>
    <property type="evidence" value="ECO:0007669"/>
    <property type="project" value="InterPro"/>
</dbReference>
<organism evidence="4">
    <name type="scientific">Oryza punctata</name>
    <name type="common">Red rice</name>
    <dbReference type="NCBI Taxonomy" id="4537"/>
    <lineage>
        <taxon>Eukaryota</taxon>
        <taxon>Viridiplantae</taxon>
        <taxon>Streptophyta</taxon>
        <taxon>Embryophyta</taxon>
        <taxon>Tracheophyta</taxon>
        <taxon>Spermatophyta</taxon>
        <taxon>Magnoliopsida</taxon>
        <taxon>Liliopsida</taxon>
        <taxon>Poales</taxon>
        <taxon>Poaceae</taxon>
        <taxon>BOP clade</taxon>
        <taxon>Oryzoideae</taxon>
        <taxon>Oryzeae</taxon>
        <taxon>Oryzinae</taxon>
        <taxon>Oryza</taxon>
    </lineage>
</organism>
<keyword evidence="2" id="KW-0809">Transit peptide</keyword>
<dbReference type="FunFam" id="1.25.40.10:FF:000475">
    <property type="entry name" value="Pentatricopeptide repeat-containing protein At5g40410, mitochondrial"/>
    <property type="match status" value="1"/>
</dbReference>
<dbReference type="Gene3D" id="1.25.40.10">
    <property type="entry name" value="Tetratricopeptide repeat domain"/>
    <property type="match status" value="4"/>
</dbReference>
<dbReference type="HOGENOM" id="CLU_002706_15_1_1"/>
<keyword evidence="5" id="KW-1185">Reference proteome</keyword>
<dbReference type="FunFam" id="1.25.40.10:FF:000689">
    <property type="entry name" value="Tetratricopeptide repeat (TPR)-like superfamily protein"/>
    <property type="match status" value="1"/>
</dbReference>
<dbReference type="eggNOG" id="KOG4197">
    <property type="taxonomic scope" value="Eukaryota"/>
</dbReference>
<dbReference type="Pfam" id="PF13041">
    <property type="entry name" value="PPR_2"/>
    <property type="match status" value="2"/>
</dbReference>
<dbReference type="InterPro" id="IPR002885">
    <property type="entry name" value="PPR_rpt"/>
</dbReference>
<dbReference type="AlphaFoldDB" id="A0A0E0LC08"/>
<feature type="repeat" description="PPR" evidence="3">
    <location>
        <begin position="485"/>
        <end position="515"/>
    </location>
</feature>
<dbReference type="Pfam" id="PF20431">
    <property type="entry name" value="E_motif"/>
    <property type="match status" value="1"/>
</dbReference>
<dbReference type="PANTHER" id="PTHR47926">
    <property type="entry name" value="PENTATRICOPEPTIDE REPEAT-CONTAINING PROTEIN"/>
    <property type="match status" value="1"/>
</dbReference>
<dbReference type="FunFam" id="1.25.40.10:FF:000227">
    <property type="entry name" value="Pentatricopeptide repeat-containing protein At3g13880"/>
    <property type="match status" value="1"/>
</dbReference>
<dbReference type="InterPro" id="IPR011990">
    <property type="entry name" value="TPR-like_helical_dom_sf"/>
</dbReference>
<evidence type="ECO:0000256" key="2">
    <source>
        <dbReference type="ARBA" id="ARBA00022946"/>
    </source>
</evidence>
<keyword evidence="1" id="KW-0677">Repeat</keyword>
<evidence type="ECO:0000313" key="5">
    <source>
        <dbReference type="Proteomes" id="UP000026962"/>
    </source>
</evidence>
<reference evidence="4" key="2">
    <citation type="submission" date="2018-05" db="EMBL/GenBank/DDBJ databases">
        <title>OpunRS2 (Oryza punctata Reference Sequence Version 2).</title>
        <authorList>
            <person name="Zhang J."/>
            <person name="Kudrna D."/>
            <person name="Lee S."/>
            <person name="Talag J."/>
            <person name="Welchert J."/>
            <person name="Wing R.A."/>
        </authorList>
    </citation>
    <scope>NUCLEOTIDE SEQUENCE [LARGE SCALE GENOMIC DNA]</scope>
</reference>
<feature type="repeat" description="PPR" evidence="3">
    <location>
        <begin position="517"/>
        <end position="551"/>
    </location>
</feature>
<dbReference type="FunFam" id="1.25.40.10:FF:000196">
    <property type="entry name" value="Pentatricopeptide repeat-containing protein At4g14850"/>
    <property type="match status" value="1"/>
</dbReference>
<evidence type="ECO:0000256" key="1">
    <source>
        <dbReference type="ARBA" id="ARBA00022737"/>
    </source>
</evidence>
<dbReference type="STRING" id="4537.A0A0E0LC08"/>
<dbReference type="GO" id="GO:0003723">
    <property type="term" value="F:RNA binding"/>
    <property type="evidence" value="ECO:0007669"/>
    <property type="project" value="InterPro"/>
</dbReference>
<sequence>MQNPNGTILQLYHAGRLAAALRAFESLPSSPAAAAPAPLTAATYAALVSACSRLRSLPQGRRVHRHLVASSSPDAQLARNTVLSNHLITMYGRCAALDSARQVFDEMPARNPVSWASIIAAHVQNGRAGDALGLFLSMLRSGTAADQFALGSAVRACTELGDLGTGRQVHAHVLKSERGSDLIVQNALVTMYSKNGLVDDGFMLFERIKDKDLISWGSIIAGFAQQGFEMEALQVFREMIVEGMHHPNEFHFGSAFRACGAVGSWEYGEQIHSLSIKYRLDRDLYAGCSLSDMYARCKKLDSARIAFYRIEAPDLVSWNSIVNAYSVEGLLSEAFVLFSEMRDSGSRPDGITVRGLLCACVGCDALYHGRLIHSYLVKLGLDGDVSVCNSLLSMYARCSDLSSAMDVFHEIKDQDVVTWNSILTACAQHNHPEEVLKLFSLLNKSEPSLDRISLNNVLSASAELGYFEMVKQVHAYAFKAGLVDDAMLSNTLIDTYAKCGSLDDAMRLFEIMGNNHDVFSWSSLIVGYAQFGYAKEALDLFSRMRSLGIRPNHVTFIGVLTACSRVGFVNEGCYYYSIMEPEYGIVPTREHCSCIIDLLARAGKLTEAAKFIDQMPFEPDIIMWKTLLAASKTHNDMEMGKRAAEGILNIDPSHSAAYVLLCNIYAASGNWNEFARLKKAMRTSGAKKSPGKSWIKLKGELKVFIVEDRSHPESEEIYAMLELIGMEMIKAGYVPKHSWKHAIVDHIDSDLFNEEMLAEYGFSSVRHTQDRWRWKREQQQPDGRIRQMTMATDDATESARDPITPSWNPADIIIIYCLSSPLNFTHEEVSARELVSATYRAAS</sequence>
<proteinExistence type="predicted"/>
<dbReference type="Pfam" id="PF13812">
    <property type="entry name" value="PPR_3"/>
    <property type="match status" value="1"/>
</dbReference>